<dbReference type="AlphaFoldDB" id="A0A4Q2M2M0"/>
<reference evidence="3 4" key="1">
    <citation type="submission" date="2019-01" db="EMBL/GenBank/DDBJ databases">
        <title>Agromyces.</title>
        <authorList>
            <person name="Li J."/>
        </authorList>
    </citation>
    <scope>NUCLEOTIDE SEQUENCE [LARGE SCALE GENOMIC DNA]</scope>
    <source>
        <strain evidence="3 4">DSM 23870</strain>
    </source>
</reference>
<keyword evidence="4" id="KW-1185">Reference proteome</keyword>
<name>A0A4Q2M2M0_9MICO</name>
<dbReference type="EMBL" id="SDPM01000006">
    <property type="protein sequence ID" value="RXZ86029.1"/>
    <property type="molecule type" value="Genomic_DNA"/>
</dbReference>
<feature type="transmembrane region" description="Helical" evidence="1">
    <location>
        <begin position="46"/>
        <end position="69"/>
    </location>
</feature>
<evidence type="ECO:0000313" key="2">
    <source>
        <dbReference type="EMBL" id="NYD68657.1"/>
    </source>
</evidence>
<dbReference type="Proteomes" id="UP000292686">
    <property type="component" value="Unassembled WGS sequence"/>
</dbReference>
<feature type="transmembrane region" description="Helical" evidence="1">
    <location>
        <begin position="7"/>
        <end position="26"/>
    </location>
</feature>
<keyword evidence="1" id="KW-0472">Membrane</keyword>
<feature type="transmembrane region" description="Helical" evidence="1">
    <location>
        <begin position="108"/>
        <end position="128"/>
    </location>
</feature>
<evidence type="ECO:0000313" key="3">
    <source>
        <dbReference type="EMBL" id="RXZ86029.1"/>
    </source>
</evidence>
<dbReference type="InterPro" id="IPR009310">
    <property type="entry name" value="BphX"/>
</dbReference>
<reference evidence="2 5" key="2">
    <citation type="submission" date="2020-07" db="EMBL/GenBank/DDBJ databases">
        <title>Sequencing the genomes of 1000 actinobacteria strains.</title>
        <authorList>
            <person name="Klenk H.-P."/>
        </authorList>
    </citation>
    <scope>NUCLEOTIDE SEQUENCE [LARGE SCALE GENOMIC DNA]</scope>
    <source>
        <strain evidence="2 5">DSM 23870</strain>
    </source>
</reference>
<accession>A0A4Q2M2M0</accession>
<feature type="transmembrane region" description="Helical" evidence="1">
    <location>
        <begin position="81"/>
        <end position="102"/>
    </location>
</feature>
<evidence type="ECO:0008006" key="6">
    <source>
        <dbReference type="Google" id="ProtNLM"/>
    </source>
</evidence>
<gene>
    <name evidence="2" type="ORF">BJ972_003176</name>
    <name evidence="3" type="ORF">ESP50_12555</name>
</gene>
<organism evidence="3 4">
    <name type="scientific">Agromyces atrinae</name>
    <dbReference type="NCBI Taxonomy" id="592376"/>
    <lineage>
        <taxon>Bacteria</taxon>
        <taxon>Bacillati</taxon>
        <taxon>Actinomycetota</taxon>
        <taxon>Actinomycetes</taxon>
        <taxon>Micrococcales</taxon>
        <taxon>Microbacteriaceae</taxon>
        <taxon>Agromyces</taxon>
    </lineage>
</organism>
<evidence type="ECO:0000256" key="1">
    <source>
        <dbReference type="SAM" id="Phobius"/>
    </source>
</evidence>
<dbReference type="EMBL" id="JACCBI010000001">
    <property type="protein sequence ID" value="NYD68657.1"/>
    <property type="molecule type" value="Genomic_DNA"/>
</dbReference>
<keyword evidence="1" id="KW-0812">Transmembrane</keyword>
<dbReference type="OrthoDB" id="5069233at2"/>
<protein>
    <recommendedName>
        <fullName evidence="6">BphX family protein</fullName>
    </recommendedName>
</protein>
<proteinExistence type="predicted"/>
<keyword evidence="1" id="KW-1133">Transmembrane helix</keyword>
<sequence>MTLLTWWFRLTGIAYIALGISWIPVLNALRLDAVVPGFDAPEGSTAYAGFLDWMLVFGLEMIVVGVVLIAASWRPWRSAPLVVLIVALSLVRGIAHDIYMIVNGYSLVANLVFVAFHTAVIVVGVIAYRSARRDAWAQGVDSARPAIDVRSQVA</sequence>
<comment type="caution">
    <text evidence="3">The sequence shown here is derived from an EMBL/GenBank/DDBJ whole genome shotgun (WGS) entry which is preliminary data.</text>
</comment>
<dbReference type="Proteomes" id="UP000581087">
    <property type="component" value="Unassembled WGS sequence"/>
</dbReference>
<evidence type="ECO:0000313" key="4">
    <source>
        <dbReference type="Proteomes" id="UP000292686"/>
    </source>
</evidence>
<dbReference type="RefSeq" id="WP_129175659.1">
    <property type="nucleotide sequence ID" value="NZ_JACCBI010000001.1"/>
</dbReference>
<evidence type="ECO:0000313" key="5">
    <source>
        <dbReference type="Proteomes" id="UP000581087"/>
    </source>
</evidence>
<dbReference type="Pfam" id="PF06139">
    <property type="entry name" value="BphX"/>
    <property type="match status" value="1"/>
</dbReference>